<dbReference type="Proteomes" id="UP001231189">
    <property type="component" value="Unassembled WGS sequence"/>
</dbReference>
<dbReference type="SMART" id="SM00220">
    <property type="entry name" value="S_TKc"/>
    <property type="match status" value="1"/>
</dbReference>
<evidence type="ECO:0000256" key="13">
    <source>
        <dbReference type="SAM" id="Phobius"/>
    </source>
</evidence>
<feature type="domain" description="Protein kinase" evidence="14">
    <location>
        <begin position="125"/>
        <end position="401"/>
    </location>
</feature>
<dbReference type="InterPro" id="IPR011009">
    <property type="entry name" value="Kinase-like_dom_sf"/>
</dbReference>
<evidence type="ECO:0000256" key="6">
    <source>
        <dbReference type="ARBA" id="ARBA00022741"/>
    </source>
</evidence>
<evidence type="ECO:0000256" key="4">
    <source>
        <dbReference type="ARBA" id="ARBA00022692"/>
    </source>
</evidence>
<evidence type="ECO:0000259" key="14">
    <source>
        <dbReference type="PROSITE" id="PS50011"/>
    </source>
</evidence>
<evidence type="ECO:0000256" key="10">
    <source>
        <dbReference type="ARBA" id="ARBA00023136"/>
    </source>
</evidence>
<keyword evidence="2 12" id="KW-0723">Serine/threonine-protein kinase</keyword>
<keyword evidence="10 13" id="KW-0472">Membrane</keyword>
<gene>
    <name evidence="15" type="ORF">QYE76_006649</name>
</gene>
<dbReference type="FunFam" id="3.30.200.20:FF:000043">
    <property type="entry name" value="Wall-associated receptor kinase 2"/>
    <property type="match status" value="1"/>
</dbReference>
<feature type="transmembrane region" description="Helical" evidence="13">
    <location>
        <begin position="53"/>
        <end position="75"/>
    </location>
</feature>
<feature type="binding site" evidence="11">
    <location>
        <position position="153"/>
    </location>
    <ligand>
        <name>ATP</name>
        <dbReference type="ChEBI" id="CHEBI:30616"/>
    </ligand>
</feature>
<keyword evidence="4 13" id="KW-0812">Transmembrane</keyword>
<comment type="similarity">
    <text evidence="12">Belongs to the protein kinase superfamily.</text>
</comment>
<comment type="caution">
    <text evidence="15">The sequence shown here is derived from an EMBL/GenBank/DDBJ whole genome shotgun (WGS) entry which is preliminary data.</text>
</comment>
<accession>A0AAD8RW86</accession>
<dbReference type="PANTHER" id="PTHR27005:SF503">
    <property type="entry name" value="OS06G0142500 PROTEIN"/>
    <property type="match status" value="1"/>
</dbReference>
<dbReference type="Gene3D" id="3.30.200.20">
    <property type="entry name" value="Phosphorylase Kinase, domain 1"/>
    <property type="match status" value="1"/>
</dbReference>
<evidence type="ECO:0000256" key="3">
    <source>
        <dbReference type="ARBA" id="ARBA00022679"/>
    </source>
</evidence>
<protein>
    <recommendedName>
        <fullName evidence="14">Protein kinase domain-containing protein</fullName>
    </recommendedName>
</protein>
<dbReference type="GO" id="GO:0005524">
    <property type="term" value="F:ATP binding"/>
    <property type="evidence" value="ECO:0007669"/>
    <property type="project" value="UniProtKB-UniRule"/>
</dbReference>
<dbReference type="EMBL" id="JAUUTY010000005">
    <property type="protein sequence ID" value="KAK1632334.1"/>
    <property type="molecule type" value="Genomic_DNA"/>
</dbReference>
<evidence type="ECO:0000256" key="12">
    <source>
        <dbReference type="RuleBase" id="RU000304"/>
    </source>
</evidence>
<dbReference type="GO" id="GO:0007166">
    <property type="term" value="P:cell surface receptor signaling pathway"/>
    <property type="evidence" value="ECO:0007669"/>
    <property type="project" value="InterPro"/>
</dbReference>
<dbReference type="InterPro" id="IPR008271">
    <property type="entry name" value="Ser/Thr_kinase_AS"/>
</dbReference>
<evidence type="ECO:0000313" key="15">
    <source>
        <dbReference type="EMBL" id="KAK1632334.1"/>
    </source>
</evidence>
<keyword evidence="9 13" id="KW-1133">Transmembrane helix</keyword>
<keyword evidence="3" id="KW-0808">Transferase</keyword>
<dbReference type="InterPro" id="IPR000719">
    <property type="entry name" value="Prot_kinase_dom"/>
</dbReference>
<dbReference type="GO" id="GO:0005886">
    <property type="term" value="C:plasma membrane"/>
    <property type="evidence" value="ECO:0007669"/>
    <property type="project" value="TreeGrafter"/>
</dbReference>
<evidence type="ECO:0000256" key="7">
    <source>
        <dbReference type="ARBA" id="ARBA00022777"/>
    </source>
</evidence>
<dbReference type="PROSITE" id="PS00107">
    <property type="entry name" value="PROTEIN_KINASE_ATP"/>
    <property type="match status" value="1"/>
</dbReference>
<reference evidence="15" key="1">
    <citation type="submission" date="2023-07" db="EMBL/GenBank/DDBJ databases">
        <title>A chromosome-level genome assembly of Lolium multiflorum.</title>
        <authorList>
            <person name="Chen Y."/>
            <person name="Copetti D."/>
            <person name="Kolliker R."/>
            <person name="Studer B."/>
        </authorList>
    </citation>
    <scope>NUCLEOTIDE SEQUENCE</scope>
    <source>
        <strain evidence="15">02402/16</strain>
        <tissue evidence="15">Leaf</tissue>
    </source>
</reference>
<evidence type="ECO:0000256" key="11">
    <source>
        <dbReference type="PROSITE-ProRule" id="PRU10141"/>
    </source>
</evidence>
<comment type="subcellular location">
    <subcellularLocation>
        <location evidence="1">Membrane</location>
        <topology evidence="1">Single-pass type I membrane protein</topology>
    </subcellularLocation>
</comment>
<dbReference type="AlphaFoldDB" id="A0AAD8RW86"/>
<evidence type="ECO:0000256" key="8">
    <source>
        <dbReference type="ARBA" id="ARBA00022840"/>
    </source>
</evidence>
<keyword evidence="16" id="KW-1185">Reference proteome</keyword>
<keyword evidence="8 11" id="KW-0067">ATP-binding</keyword>
<dbReference type="GO" id="GO:0004674">
    <property type="term" value="F:protein serine/threonine kinase activity"/>
    <property type="evidence" value="ECO:0007669"/>
    <property type="project" value="UniProtKB-KW"/>
</dbReference>
<organism evidence="15 16">
    <name type="scientific">Lolium multiflorum</name>
    <name type="common">Italian ryegrass</name>
    <name type="synonym">Lolium perenne subsp. multiflorum</name>
    <dbReference type="NCBI Taxonomy" id="4521"/>
    <lineage>
        <taxon>Eukaryota</taxon>
        <taxon>Viridiplantae</taxon>
        <taxon>Streptophyta</taxon>
        <taxon>Embryophyta</taxon>
        <taxon>Tracheophyta</taxon>
        <taxon>Spermatophyta</taxon>
        <taxon>Magnoliopsida</taxon>
        <taxon>Liliopsida</taxon>
        <taxon>Poales</taxon>
        <taxon>Poaceae</taxon>
        <taxon>BOP clade</taxon>
        <taxon>Pooideae</taxon>
        <taxon>Poodae</taxon>
        <taxon>Poeae</taxon>
        <taxon>Poeae Chloroplast Group 2 (Poeae type)</taxon>
        <taxon>Loliodinae</taxon>
        <taxon>Loliinae</taxon>
        <taxon>Lolium</taxon>
    </lineage>
</organism>
<keyword evidence="6 11" id="KW-0547">Nucleotide-binding</keyword>
<dbReference type="InterPro" id="IPR017441">
    <property type="entry name" value="Protein_kinase_ATP_BS"/>
</dbReference>
<evidence type="ECO:0000256" key="5">
    <source>
        <dbReference type="ARBA" id="ARBA00022729"/>
    </source>
</evidence>
<dbReference type="PANTHER" id="PTHR27005">
    <property type="entry name" value="WALL-ASSOCIATED RECEPTOR KINASE-LIKE 21"/>
    <property type="match status" value="1"/>
</dbReference>
<keyword evidence="5" id="KW-0732">Signal</keyword>
<dbReference type="Gene3D" id="1.10.510.10">
    <property type="entry name" value="Transferase(Phosphotransferase) domain 1"/>
    <property type="match status" value="1"/>
</dbReference>
<dbReference type="PROSITE" id="PS50011">
    <property type="entry name" value="PROTEIN_KINASE_DOM"/>
    <property type="match status" value="1"/>
</dbReference>
<name>A0AAD8RW86_LOLMU</name>
<dbReference type="PROSITE" id="PS00108">
    <property type="entry name" value="PROTEIN_KINASE_ST"/>
    <property type="match status" value="1"/>
</dbReference>
<evidence type="ECO:0000313" key="16">
    <source>
        <dbReference type="Proteomes" id="UP001231189"/>
    </source>
</evidence>
<dbReference type="FunFam" id="1.10.510.10:FF:000084">
    <property type="entry name" value="Wall-associated receptor kinase 2"/>
    <property type="match status" value="1"/>
</dbReference>
<keyword evidence="7" id="KW-0418">Kinase</keyword>
<sequence>MGCCQASIAGNISQYYTFTTPVPDMYNSTIWSYSPCSYSFVVEEDSFKFDRSYVHSSSISASIIFLMVCIFALHAEYQKRKLEKEKERFFDQNGGQILYHQIMSKQVDTLKIYTQEDLKKATNDFDESRELGRGGHGTVYKGILKDNRVVAVKRSKLMNVAETNEFVQEIIILSQINHRNVVKLLGCCLEVEVPILVYEFISNGTVFEFIHGSRNNYESPPPSLDTRLRIAQESAEALSYLHLSTNHPIVHGDVKSMNILLDDNYMAKVTDFGASRTLPKDEVQFMTLVQGTLGYLDPEYLQERQLTDKSDVYSFGVVLLELITGKTAIYHDGPKQGKSLVSFFMLAMKEGNLEGILDASIVHAGMETLLGEVAELGRMCLAASGEDRPSMIQVADKLKALRSTWRKKLVIERSFVGLSSAASAPWYPPPSSTCSTVPHMTGIGIDTPR</sequence>
<evidence type="ECO:0000256" key="1">
    <source>
        <dbReference type="ARBA" id="ARBA00004479"/>
    </source>
</evidence>
<dbReference type="InterPro" id="IPR045274">
    <property type="entry name" value="WAK-like"/>
</dbReference>
<dbReference type="SUPFAM" id="SSF56112">
    <property type="entry name" value="Protein kinase-like (PK-like)"/>
    <property type="match status" value="1"/>
</dbReference>
<evidence type="ECO:0000256" key="9">
    <source>
        <dbReference type="ARBA" id="ARBA00022989"/>
    </source>
</evidence>
<dbReference type="CDD" id="cd14066">
    <property type="entry name" value="STKc_IRAK"/>
    <property type="match status" value="1"/>
</dbReference>
<proteinExistence type="inferred from homology"/>
<dbReference type="Pfam" id="PF00069">
    <property type="entry name" value="Pkinase"/>
    <property type="match status" value="1"/>
</dbReference>
<evidence type="ECO:0000256" key="2">
    <source>
        <dbReference type="ARBA" id="ARBA00022527"/>
    </source>
</evidence>